<feature type="region of interest" description="Disordered" evidence="1">
    <location>
        <begin position="27"/>
        <end position="92"/>
    </location>
</feature>
<feature type="signal peptide" evidence="3">
    <location>
        <begin position="1"/>
        <end position="25"/>
    </location>
</feature>
<organism evidence="4 5">
    <name type="scientific">Petrolisthes manimaculis</name>
    <dbReference type="NCBI Taxonomy" id="1843537"/>
    <lineage>
        <taxon>Eukaryota</taxon>
        <taxon>Metazoa</taxon>
        <taxon>Ecdysozoa</taxon>
        <taxon>Arthropoda</taxon>
        <taxon>Crustacea</taxon>
        <taxon>Multicrustacea</taxon>
        <taxon>Malacostraca</taxon>
        <taxon>Eumalacostraca</taxon>
        <taxon>Eucarida</taxon>
        <taxon>Decapoda</taxon>
        <taxon>Pleocyemata</taxon>
        <taxon>Anomura</taxon>
        <taxon>Galatheoidea</taxon>
        <taxon>Porcellanidae</taxon>
        <taxon>Petrolisthes</taxon>
    </lineage>
</organism>
<feature type="compositionally biased region" description="Polar residues" evidence="1">
    <location>
        <begin position="906"/>
        <end position="917"/>
    </location>
</feature>
<sequence length="1466" mass="160131">MRGVPVAVVVVMVVGLLVCPAPCPATPDHNNPTLVTSRAGHMDHHGSSENREDNGQGRAILDVASDGPSGEVSYIIHPDNQPSPTYTPLENLPPPSHAVAKWRPDIFMKVCCSPPDNSTTQDDNNSLPKPDESSSQLVDDASSQPAGVGLEVKSGYAQVETSTPPSTGTTENPHLDAPQVAKQEQGQVADEELAGEGEEDTREEEKEAITTLEPEVVVGGVSSTQRSSGGMRPESTNSNTPRYEESGSSTYQDVANFLKDLASSDGFQSAFLSDLIKNFGNLDHNAMKLIYSLLIGPLESSRSPNRKHDRLGQVDEARPTAPPRLSSHDLLVLEKDRLPLRDRPENGYQPFKSLIPQVRPSGQSRSPIRPSLPFGQEAPAAPGDGVWHPGRTQRKGAATKRVGDSGVDVITAPPFETFEVVLGSSLNHNGKKSVNNGPPPQPPHPDANSAPQRTPPTAHAAGPPPFANLRLGLEMPPPDALGALPPGSVLIPPSHILGHHKIAKLLDQPSRPGMDVPLSEFLPNLPIFNRPPRVRPPPKPQSQDMSHRLPDFLSSLLPNAPLPRPFKPSNPSVQPPSSNLQPPLPPTIINRSDGLPRYPAPRPPTGPPPVVTKMTPPAVPTLPVLHTPIPTQLSPLHGEDQIRDDMYAHHLPLEYYEELPHYYDLTYQEYYEDHSGPAATSDHFSHDASATFLTADASLDNFTPLTAQDHSPVGISESHPGSTPDPRPSPTSLHNSEGHQPALGEPQYPHPLPNDKNSPDYHSNDYSSHSYSNSDFSNQNYPSRDYPSVDYPTHNQPIINQPVIHQPSHDKSMPNHPTFDKPSRDQPIHDHSTIHQPTHDQPSLDQGNPDYPIPDYPSLYDLLGVVKPNKSGGVEEVDKEDEGVELLQNHRITTTATTTTLMPVHQSPTSYTSTLHTPETGVDKEEDETQGKVNEVDEDLTMAGEQPNVPVTMDKSTSQLTEHDASVSHLWNNLQLIPLAPELFDTPDLHHEDDSANLTRLLDGAVPLSPGTTLQDIPGNIVDAEDIIIPGKSDAKFMAYLLIGACCGLALLSITGVIVIVRFKKTCGSRQIKTRTRLTDQGSVESITQRTENMTLAGESGHKLGSWFTGRNEHLGSGKLRSNMALPDVHDHRRGRGGHTGSTRDLLSLSSQSSRSSTPRQPETPNHTEGEEPRASWLHDEYRGGAGQDPATPGSAHRHGYSAESQHVAQKSVRERRYTGSSRHEAEQLHHSSSRHNPQYLTSMDSEDLESHLEGRRDQTDSELEDMTTQYDEDESRDPSRYCSDSRELDDMVEPSMTSQELGEHLSRDLRQYQSRQALTESQSQSESGLRRSHSQVSFSRDTVQNEVFLELDNILRQHAHYPSTDPAPSTLGRASRATDHTRLSISRANTPDSIDLPHPPPSPPTTPPRFSPPPAPPRPPKPGHLSQPGTPSPPSERARPPSPGSSPNTSSQRPVYWTSEEERLI</sequence>
<feature type="compositionally biased region" description="Basic and acidic residues" evidence="1">
    <location>
        <begin position="1277"/>
        <end position="1286"/>
    </location>
</feature>
<feature type="compositionally biased region" description="Polar residues" evidence="1">
    <location>
        <begin position="426"/>
        <end position="436"/>
    </location>
</feature>
<feature type="region of interest" description="Disordered" evidence="1">
    <location>
        <begin position="552"/>
        <end position="610"/>
    </location>
</feature>
<keyword evidence="2" id="KW-1133">Transmembrane helix</keyword>
<feature type="compositionally biased region" description="Acidic residues" evidence="1">
    <location>
        <begin position="1261"/>
        <end position="1276"/>
    </location>
</feature>
<feature type="compositionally biased region" description="Polar residues" evidence="1">
    <location>
        <begin position="115"/>
        <end position="145"/>
    </location>
</feature>
<evidence type="ECO:0000256" key="2">
    <source>
        <dbReference type="SAM" id="Phobius"/>
    </source>
</evidence>
<accession>A0AAE1Q429</accession>
<feature type="compositionally biased region" description="Basic and acidic residues" evidence="1">
    <location>
        <begin position="1166"/>
        <end position="1183"/>
    </location>
</feature>
<feature type="compositionally biased region" description="Polar residues" evidence="1">
    <location>
        <begin position="834"/>
        <end position="846"/>
    </location>
</feature>
<feature type="transmembrane region" description="Helical" evidence="2">
    <location>
        <begin position="1037"/>
        <end position="1061"/>
    </location>
</feature>
<dbReference type="Proteomes" id="UP001292094">
    <property type="component" value="Unassembled WGS sequence"/>
</dbReference>
<keyword evidence="5" id="KW-1185">Reference proteome</keyword>
<feature type="compositionally biased region" description="Low complexity" evidence="1">
    <location>
        <begin position="1141"/>
        <end position="1165"/>
    </location>
</feature>
<feature type="region of interest" description="Disordered" evidence="1">
    <location>
        <begin position="703"/>
        <end position="851"/>
    </location>
</feature>
<feature type="compositionally biased region" description="Polar residues" evidence="1">
    <location>
        <begin position="1235"/>
        <end position="1244"/>
    </location>
</feature>
<feature type="region of interest" description="Disordered" evidence="1">
    <location>
        <begin position="1361"/>
        <end position="1466"/>
    </location>
</feature>
<feature type="compositionally biased region" description="Pro residues" evidence="1">
    <location>
        <begin position="598"/>
        <end position="610"/>
    </location>
</feature>
<feature type="compositionally biased region" description="Pro residues" evidence="1">
    <location>
        <begin position="1431"/>
        <end position="1445"/>
    </location>
</feature>
<feature type="compositionally biased region" description="Acidic residues" evidence="1">
    <location>
        <begin position="189"/>
        <end position="202"/>
    </location>
</feature>
<feature type="compositionally biased region" description="Low complexity" evidence="1">
    <location>
        <begin position="569"/>
        <end position="581"/>
    </location>
</feature>
<keyword evidence="2" id="KW-0812">Transmembrane</keyword>
<evidence type="ECO:0000256" key="1">
    <source>
        <dbReference type="SAM" id="MobiDB-lite"/>
    </source>
</evidence>
<evidence type="ECO:0000256" key="3">
    <source>
        <dbReference type="SAM" id="SignalP"/>
    </source>
</evidence>
<feature type="compositionally biased region" description="Basic and acidic residues" evidence="1">
    <location>
        <begin position="40"/>
        <end position="55"/>
    </location>
</feature>
<keyword evidence="2" id="KW-0472">Membrane</keyword>
<feature type="region of interest" description="Disordered" evidence="1">
    <location>
        <begin position="1316"/>
        <end position="1339"/>
    </location>
</feature>
<name>A0AAE1Q429_9EUCA</name>
<keyword evidence="3" id="KW-0732">Signal</keyword>
<feature type="region of interest" description="Disordered" evidence="1">
    <location>
        <begin position="341"/>
        <end position="402"/>
    </location>
</feature>
<feature type="compositionally biased region" description="Basic and acidic residues" evidence="1">
    <location>
        <begin position="1212"/>
        <end position="1230"/>
    </location>
</feature>
<feature type="compositionally biased region" description="Basic and acidic residues" evidence="1">
    <location>
        <begin position="807"/>
        <end position="833"/>
    </location>
</feature>
<feature type="compositionally biased region" description="Low complexity" evidence="1">
    <location>
        <begin position="764"/>
        <end position="778"/>
    </location>
</feature>
<feature type="region of interest" description="Disordered" evidence="1">
    <location>
        <begin position="904"/>
        <end position="931"/>
    </location>
</feature>
<feature type="region of interest" description="Disordered" evidence="1">
    <location>
        <begin position="426"/>
        <end position="473"/>
    </location>
</feature>
<feature type="compositionally biased region" description="Basic and acidic residues" evidence="1">
    <location>
        <begin position="1249"/>
        <end position="1260"/>
    </location>
</feature>
<feature type="compositionally biased region" description="Polar residues" evidence="1">
    <location>
        <begin position="221"/>
        <end position="247"/>
    </location>
</feature>
<comment type="caution">
    <text evidence="4">The sequence shown here is derived from an EMBL/GenBank/DDBJ whole genome shotgun (WGS) entry which is preliminary data.</text>
</comment>
<feature type="region of interest" description="Disordered" evidence="1">
    <location>
        <begin position="1118"/>
        <end position="1286"/>
    </location>
</feature>
<evidence type="ECO:0000313" key="4">
    <source>
        <dbReference type="EMBL" id="KAK4319271.1"/>
    </source>
</evidence>
<evidence type="ECO:0000313" key="5">
    <source>
        <dbReference type="Proteomes" id="UP001292094"/>
    </source>
</evidence>
<feature type="region of interest" description="Disordered" evidence="1">
    <location>
        <begin position="113"/>
        <end position="147"/>
    </location>
</feature>
<dbReference type="EMBL" id="JAWZYT010000767">
    <property type="protein sequence ID" value="KAK4319271.1"/>
    <property type="molecule type" value="Genomic_DNA"/>
</dbReference>
<feature type="chain" id="PRO_5042181694" evidence="3">
    <location>
        <begin position="26"/>
        <end position="1466"/>
    </location>
</feature>
<feature type="compositionally biased region" description="Pro residues" evidence="1">
    <location>
        <begin position="1398"/>
        <end position="1423"/>
    </location>
</feature>
<feature type="region of interest" description="Disordered" evidence="1">
    <location>
        <begin position="180"/>
        <end position="247"/>
    </location>
</feature>
<protein>
    <submittedName>
        <fullName evidence="4">Uncharacterized protein</fullName>
    </submittedName>
</protein>
<proteinExistence type="predicted"/>
<feature type="region of interest" description="Disordered" evidence="1">
    <location>
        <begin position="300"/>
        <end position="324"/>
    </location>
</feature>
<feature type="compositionally biased region" description="Polar residues" evidence="1">
    <location>
        <begin position="1316"/>
        <end position="1328"/>
    </location>
</feature>
<reference evidence="4" key="1">
    <citation type="submission" date="2023-11" db="EMBL/GenBank/DDBJ databases">
        <title>Genome assemblies of two species of porcelain crab, Petrolisthes cinctipes and Petrolisthes manimaculis (Anomura: Porcellanidae).</title>
        <authorList>
            <person name="Angst P."/>
        </authorList>
    </citation>
    <scope>NUCLEOTIDE SEQUENCE</scope>
    <source>
        <strain evidence="4">PB745_02</strain>
        <tissue evidence="4">Gill</tissue>
    </source>
</reference>
<gene>
    <name evidence="4" type="ORF">Pmani_009784</name>
</gene>
<feature type="compositionally biased region" description="Polar residues" evidence="1">
    <location>
        <begin position="1384"/>
        <end position="1393"/>
    </location>
</feature>